<name>A0A0A9E987_ARUDO</name>
<dbReference type="AlphaFoldDB" id="A0A0A9E987"/>
<reference evidence="1" key="1">
    <citation type="submission" date="2014-09" db="EMBL/GenBank/DDBJ databases">
        <authorList>
            <person name="Magalhaes I.L.F."/>
            <person name="Oliveira U."/>
            <person name="Santos F.R."/>
            <person name="Vidigal T.H.D.A."/>
            <person name="Brescovit A.D."/>
            <person name="Santos A.J."/>
        </authorList>
    </citation>
    <scope>NUCLEOTIDE SEQUENCE</scope>
    <source>
        <tissue evidence="1">Shoot tissue taken approximately 20 cm above the soil surface</tissue>
    </source>
</reference>
<dbReference type="EMBL" id="GBRH01205343">
    <property type="protein sequence ID" value="JAD92552.1"/>
    <property type="molecule type" value="Transcribed_RNA"/>
</dbReference>
<sequence>MLKGKKIFASSFVILGNFFSQHG</sequence>
<accession>A0A0A9E987</accession>
<evidence type="ECO:0000313" key="1">
    <source>
        <dbReference type="EMBL" id="JAD92552.1"/>
    </source>
</evidence>
<proteinExistence type="predicted"/>
<organism evidence="1">
    <name type="scientific">Arundo donax</name>
    <name type="common">Giant reed</name>
    <name type="synonym">Donax arundinaceus</name>
    <dbReference type="NCBI Taxonomy" id="35708"/>
    <lineage>
        <taxon>Eukaryota</taxon>
        <taxon>Viridiplantae</taxon>
        <taxon>Streptophyta</taxon>
        <taxon>Embryophyta</taxon>
        <taxon>Tracheophyta</taxon>
        <taxon>Spermatophyta</taxon>
        <taxon>Magnoliopsida</taxon>
        <taxon>Liliopsida</taxon>
        <taxon>Poales</taxon>
        <taxon>Poaceae</taxon>
        <taxon>PACMAD clade</taxon>
        <taxon>Arundinoideae</taxon>
        <taxon>Arundineae</taxon>
        <taxon>Arundo</taxon>
    </lineage>
</organism>
<protein>
    <submittedName>
        <fullName evidence="1">Uncharacterized protein</fullName>
    </submittedName>
</protein>
<reference evidence="1" key="2">
    <citation type="journal article" date="2015" name="Data Brief">
        <title>Shoot transcriptome of the giant reed, Arundo donax.</title>
        <authorList>
            <person name="Barrero R.A."/>
            <person name="Guerrero F.D."/>
            <person name="Moolhuijzen P."/>
            <person name="Goolsby J.A."/>
            <person name="Tidwell J."/>
            <person name="Bellgard S.E."/>
            <person name="Bellgard M.I."/>
        </authorList>
    </citation>
    <scope>NUCLEOTIDE SEQUENCE</scope>
    <source>
        <tissue evidence="1">Shoot tissue taken approximately 20 cm above the soil surface</tissue>
    </source>
</reference>